<reference evidence="3" key="1">
    <citation type="submission" date="2016-11" db="EMBL/GenBank/DDBJ databases">
        <authorList>
            <person name="Varghese N."/>
            <person name="Submissions S."/>
        </authorList>
    </citation>
    <scope>NUCLEOTIDE SEQUENCE [LARGE SCALE GENOMIC DNA]</scope>
    <source>
        <strain evidence="3">DSM 6637</strain>
    </source>
</reference>
<evidence type="ECO:0000256" key="1">
    <source>
        <dbReference type="SAM" id="Phobius"/>
    </source>
</evidence>
<gene>
    <name evidence="2" type="ORF">SAMN05444389_103246</name>
</gene>
<keyword evidence="3" id="KW-1185">Reference proteome</keyword>
<dbReference type="EMBL" id="FRCK01000003">
    <property type="protein sequence ID" value="SHM07480.1"/>
    <property type="molecule type" value="Genomic_DNA"/>
</dbReference>
<dbReference type="InterPro" id="IPR008620">
    <property type="entry name" value="FixH"/>
</dbReference>
<protein>
    <submittedName>
        <fullName evidence="2">Nitrogen fixation protein FixH</fullName>
    </submittedName>
</protein>
<dbReference type="OrthoDB" id="1495896at2"/>
<keyword evidence="1" id="KW-0812">Transmembrane</keyword>
<dbReference type="RefSeq" id="WP_073064372.1">
    <property type="nucleotide sequence ID" value="NZ_FRCK01000003.1"/>
</dbReference>
<keyword evidence="1" id="KW-1133">Transmembrane helix</keyword>
<dbReference type="STRING" id="53463.SAMN05444389_103246"/>
<dbReference type="Proteomes" id="UP000184444">
    <property type="component" value="Unassembled WGS sequence"/>
</dbReference>
<dbReference type="InterPro" id="IPR018037">
    <property type="entry name" value="FixH_proteobacterial"/>
</dbReference>
<dbReference type="PIRSF" id="PIRSF011386">
    <property type="entry name" value="FixH"/>
    <property type="match status" value="1"/>
</dbReference>
<feature type="transmembrane region" description="Helical" evidence="1">
    <location>
        <begin position="12"/>
        <end position="30"/>
    </location>
</feature>
<organism evidence="2 3">
    <name type="scientific">Paracoccus solventivorans</name>
    <dbReference type="NCBI Taxonomy" id="53463"/>
    <lineage>
        <taxon>Bacteria</taxon>
        <taxon>Pseudomonadati</taxon>
        <taxon>Pseudomonadota</taxon>
        <taxon>Alphaproteobacteria</taxon>
        <taxon>Rhodobacterales</taxon>
        <taxon>Paracoccaceae</taxon>
        <taxon>Paracoccus</taxon>
    </lineage>
</organism>
<accession>A0A1M7FU50</accession>
<evidence type="ECO:0000313" key="2">
    <source>
        <dbReference type="EMBL" id="SHM07480.1"/>
    </source>
</evidence>
<keyword evidence="1" id="KW-0472">Membrane</keyword>
<evidence type="ECO:0000313" key="3">
    <source>
        <dbReference type="Proteomes" id="UP000184444"/>
    </source>
</evidence>
<sequence>MACELTGRHVLAITLGAFGVIIAVNLLMAFKAVSTFPGLETPNSYVASQVFDAERVAQESLGWTVTPDYDGTELTLMVRDAQGNPARVRNLTASIGRPTHVRDDQTPQFSYENGMFRAPLTLAPGNWIIHLTAEAWDGTPFRQRIDHFSGSRVKG</sequence>
<dbReference type="Pfam" id="PF05751">
    <property type="entry name" value="FixH"/>
    <property type="match status" value="1"/>
</dbReference>
<dbReference type="AlphaFoldDB" id="A0A1M7FU50"/>
<name>A0A1M7FU50_9RHOB</name>
<proteinExistence type="predicted"/>